<dbReference type="RefSeq" id="WP_160689912.1">
    <property type="nucleotide sequence ID" value="NZ_CP047897.1"/>
</dbReference>
<name>A0A6P1NXP1_9BACT</name>
<evidence type="ECO:0000256" key="1">
    <source>
        <dbReference type="SAM" id="Phobius"/>
    </source>
</evidence>
<reference evidence="2 3" key="1">
    <citation type="submission" date="2020-01" db="EMBL/GenBank/DDBJ databases">
        <authorList>
            <person name="Kim M."/>
        </authorList>
    </citation>
    <scope>NUCLEOTIDE SEQUENCE [LARGE SCALE GENOMIC DNA]</scope>
    <source>
        <strain evidence="2 3">BT10</strain>
    </source>
</reference>
<dbReference type="AlphaFoldDB" id="A0A6P1NXP1"/>
<protein>
    <recommendedName>
        <fullName evidence="4">DUF748 domain-containing protein</fullName>
    </recommendedName>
</protein>
<evidence type="ECO:0008006" key="4">
    <source>
        <dbReference type="Google" id="ProtNLM"/>
    </source>
</evidence>
<evidence type="ECO:0000313" key="2">
    <source>
        <dbReference type="EMBL" id="QHL86979.1"/>
    </source>
</evidence>
<evidence type="ECO:0000313" key="3">
    <source>
        <dbReference type="Proteomes" id="UP000464214"/>
    </source>
</evidence>
<accession>A0A6P1NXP1</accession>
<dbReference type="EMBL" id="CP047897">
    <property type="protein sequence ID" value="QHL86979.1"/>
    <property type="molecule type" value="Genomic_DNA"/>
</dbReference>
<keyword evidence="1" id="KW-0472">Membrane</keyword>
<keyword evidence="3" id="KW-1185">Reference proteome</keyword>
<organism evidence="2 3">
    <name type="scientific">Nibribacter ruber</name>
    <dbReference type="NCBI Taxonomy" id="2698458"/>
    <lineage>
        <taxon>Bacteria</taxon>
        <taxon>Pseudomonadati</taxon>
        <taxon>Bacteroidota</taxon>
        <taxon>Cytophagia</taxon>
        <taxon>Cytophagales</taxon>
        <taxon>Hymenobacteraceae</taxon>
        <taxon>Nibribacter</taxon>
    </lineage>
</organism>
<sequence>MLDTLGLAVEGLLFFEKGSGHAQQNGKISAFLRRRVANIFLVEQLSTKSIVKKWFWAMVAVAALLLLAVVWVRVYLDPWAEKKLAEEVRSKSNGEYLLKTGSVDVSLLAGTVTIDSLELAHQPAVWERLQKSNPAQAKAMAIDLQATRVNLTGLSFLDLLQKKPLRLGNLQLDHPNLVLTQMKPDTSQPKPLHEKLTGQLKGIILQKIVINNGRLRYKSSPRQKASEVELTGLKATAYHLQVDSASFQDLSRAFYCQKIEASAATTNLMLPQQYYRLKTGAVALSTTTKQVKVQQAALVPLLGPKALARKAGRAIARFNITVPVLRFSKVQFGTLSRYGNVQVGGVQVLNPSLRAYMDCKNFPIKGVQPLPQDLVQKLPFGLTIKRVAIRSLDVRYEELAPEATQTGTLFVRNIIAQISNLTNDKNLMTQKRPAVVKATGLIMGKAYMAATVKLNLLDPQGRHTIVGRIGPGNPAVLNQMLEPILHMSVKSGEIKKGSFQVSLNRTSAKGIMLIQYDGFKVDLLSKDGEKRQSLGKKLLSFAANKMVIDSDSPSNGKEPAQVPIQVARRSDRSILTYWKDCLADGALHALGVSSMK</sequence>
<keyword evidence="1" id="KW-0812">Transmembrane</keyword>
<keyword evidence="1" id="KW-1133">Transmembrane helix</keyword>
<feature type="transmembrane region" description="Helical" evidence="1">
    <location>
        <begin position="54"/>
        <end position="76"/>
    </location>
</feature>
<dbReference type="Proteomes" id="UP000464214">
    <property type="component" value="Chromosome"/>
</dbReference>
<proteinExistence type="predicted"/>
<gene>
    <name evidence="2" type="ORF">GU926_05820</name>
</gene>
<dbReference type="KEGG" id="nib:GU926_05820"/>